<dbReference type="PANTHER" id="PTHR33279">
    <property type="entry name" value="SULFUR CARRIER PROTEIN YEDF-RELATED"/>
    <property type="match status" value="1"/>
</dbReference>
<dbReference type="EMBL" id="UINC01001899">
    <property type="protein sequence ID" value="SUZ90493.1"/>
    <property type="molecule type" value="Genomic_DNA"/>
</dbReference>
<evidence type="ECO:0000256" key="1">
    <source>
        <dbReference type="ARBA" id="ARBA00008984"/>
    </source>
</evidence>
<sequence length="81" mass="9442">MKEEVENNEIELDTSGTECPIPVLKARKLSQSLTEGNIVKVIATDPLAEEDFKHYCEQSGYEYLDCNKEKEKLYIRYKIIR</sequence>
<proteinExistence type="inferred from homology"/>
<dbReference type="PROSITE" id="PS01148">
    <property type="entry name" value="UPF0033"/>
    <property type="match status" value="1"/>
</dbReference>
<dbReference type="Pfam" id="PF01206">
    <property type="entry name" value="TusA"/>
    <property type="match status" value="1"/>
</dbReference>
<dbReference type="Gene3D" id="3.30.110.40">
    <property type="entry name" value="TusA-like domain"/>
    <property type="match status" value="1"/>
</dbReference>
<name>A0A381RNH1_9ZZZZ</name>
<evidence type="ECO:0000259" key="2">
    <source>
        <dbReference type="PROSITE" id="PS01148"/>
    </source>
</evidence>
<dbReference type="PANTHER" id="PTHR33279:SF6">
    <property type="entry name" value="SULFUR CARRIER PROTEIN YEDF-RELATED"/>
    <property type="match status" value="1"/>
</dbReference>
<protein>
    <recommendedName>
        <fullName evidence="2">UPF0033 domain-containing protein</fullName>
    </recommendedName>
</protein>
<reference evidence="3" key="1">
    <citation type="submission" date="2018-05" db="EMBL/GenBank/DDBJ databases">
        <authorList>
            <person name="Lanie J.A."/>
            <person name="Ng W.-L."/>
            <person name="Kazmierczak K.M."/>
            <person name="Andrzejewski T.M."/>
            <person name="Davidsen T.M."/>
            <person name="Wayne K.J."/>
            <person name="Tettelin H."/>
            <person name="Glass J.I."/>
            <person name="Rusch D."/>
            <person name="Podicherti R."/>
            <person name="Tsui H.-C.T."/>
            <person name="Winkler M.E."/>
        </authorList>
    </citation>
    <scope>NUCLEOTIDE SEQUENCE</scope>
</reference>
<organism evidence="3">
    <name type="scientific">marine metagenome</name>
    <dbReference type="NCBI Taxonomy" id="408172"/>
    <lineage>
        <taxon>unclassified sequences</taxon>
        <taxon>metagenomes</taxon>
        <taxon>ecological metagenomes</taxon>
    </lineage>
</organism>
<dbReference type="InterPro" id="IPR001455">
    <property type="entry name" value="TusA-like"/>
</dbReference>
<dbReference type="CDD" id="cd00291">
    <property type="entry name" value="SirA_YedF_YeeD"/>
    <property type="match status" value="1"/>
</dbReference>
<comment type="similarity">
    <text evidence="1">Belongs to the sulfur carrier protein TusA family.</text>
</comment>
<dbReference type="SUPFAM" id="SSF64307">
    <property type="entry name" value="SirA-like"/>
    <property type="match status" value="1"/>
</dbReference>
<evidence type="ECO:0000313" key="3">
    <source>
        <dbReference type="EMBL" id="SUZ90493.1"/>
    </source>
</evidence>
<dbReference type="InterPro" id="IPR036868">
    <property type="entry name" value="TusA-like_sf"/>
</dbReference>
<accession>A0A381RNH1</accession>
<dbReference type="AlphaFoldDB" id="A0A381RNH1"/>
<gene>
    <name evidence="3" type="ORF">METZ01_LOCUS43347</name>
</gene>
<feature type="domain" description="UPF0033" evidence="2">
    <location>
        <begin position="12"/>
        <end position="36"/>
    </location>
</feature>